<dbReference type="InterPro" id="IPR051329">
    <property type="entry name" value="NIR_SIR_4Fe-4S"/>
</dbReference>
<dbReference type="PANTHER" id="PTHR32439">
    <property type="entry name" value="FERREDOXIN--NITRITE REDUCTASE, CHLOROPLASTIC"/>
    <property type="match status" value="1"/>
</dbReference>
<accession>A0ABW4S6G7</accession>
<dbReference type="SUPFAM" id="SSF55124">
    <property type="entry name" value="Nitrite/Sulfite reductase N-terminal domain-like"/>
    <property type="match status" value="1"/>
</dbReference>
<evidence type="ECO:0000256" key="5">
    <source>
        <dbReference type="ARBA" id="ARBA00023004"/>
    </source>
</evidence>
<name>A0ABW4S6G7_9RHOB</name>
<evidence type="ECO:0000256" key="4">
    <source>
        <dbReference type="ARBA" id="ARBA00023002"/>
    </source>
</evidence>
<gene>
    <name evidence="8" type="ORF">ACFSGJ_13105</name>
</gene>
<evidence type="ECO:0000256" key="2">
    <source>
        <dbReference type="ARBA" id="ARBA00022617"/>
    </source>
</evidence>
<evidence type="ECO:0000256" key="6">
    <source>
        <dbReference type="ARBA" id="ARBA00023014"/>
    </source>
</evidence>
<evidence type="ECO:0000256" key="1">
    <source>
        <dbReference type="ARBA" id="ARBA00022485"/>
    </source>
</evidence>
<evidence type="ECO:0000259" key="7">
    <source>
        <dbReference type="Pfam" id="PF03460"/>
    </source>
</evidence>
<feature type="domain" description="Nitrite/Sulfite reductase ferredoxin-like" evidence="7">
    <location>
        <begin position="15"/>
        <end position="79"/>
    </location>
</feature>
<keyword evidence="9" id="KW-1185">Reference proteome</keyword>
<dbReference type="InterPro" id="IPR005117">
    <property type="entry name" value="NiRdtase/SiRdtase_haem-b_fer"/>
</dbReference>
<keyword evidence="4" id="KW-0560">Oxidoreductase</keyword>
<dbReference type="Gene3D" id="3.30.413.10">
    <property type="entry name" value="Sulfite Reductase Hemoprotein, domain 1"/>
    <property type="match status" value="1"/>
</dbReference>
<sequence length="345" mass="36132">MRPEAKGWCPGAFRPMMSGDGLIVRVRPRLAALTAAQLRAICEGARRWGSGIIDLTNRANLQLRGVGEAGHAPLLDLLAGAGLLDPDPAMEGRRNILTQPLWSTGDDTHRIAEELSTRLAELPPLPAKFGFAIDAGPAPLLQGDPADIRVERSAIGLILRADGAARGVAVTAGEAVDRIIEMARSFAATGARRMADVAPEGAVPPLPPAARPQGLGLPFGQTDADALDAVQGDIRVTPWRMILAAPAPGFLRADDPLLKAHACAGRPFCPAATVETRALARRLAAHLPGVHVSGCAKGCAHSRPAPVTLVGREGRFDLVRSGRAWDTPAETGLEPATILSRFGAD</sequence>
<evidence type="ECO:0000313" key="9">
    <source>
        <dbReference type="Proteomes" id="UP001597353"/>
    </source>
</evidence>
<proteinExistence type="predicted"/>
<keyword evidence="3" id="KW-0479">Metal-binding</keyword>
<dbReference type="EMBL" id="JBHUGH010000010">
    <property type="protein sequence ID" value="MFD1913150.1"/>
    <property type="molecule type" value="Genomic_DNA"/>
</dbReference>
<dbReference type="SUPFAM" id="SSF56014">
    <property type="entry name" value="Nitrite and sulphite reductase 4Fe-4S domain-like"/>
    <property type="match status" value="1"/>
</dbReference>
<keyword evidence="1" id="KW-0004">4Fe-4S</keyword>
<dbReference type="InterPro" id="IPR036136">
    <property type="entry name" value="Nit/Sulf_reduc_fer-like_dom_sf"/>
</dbReference>
<dbReference type="Pfam" id="PF03460">
    <property type="entry name" value="NIR_SIR_ferr"/>
    <property type="match status" value="1"/>
</dbReference>
<dbReference type="Proteomes" id="UP001597353">
    <property type="component" value="Unassembled WGS sequence"/>
</dbReference>
<evidence type="ECO:0000256" key="3">
    <source>
        <dbReference type="ARBA" id="ARBA00022723"/>
    </source>
</evidence>
<keyword evidence="6" id="KW-0411">Iron-sulfur</keyword>
<dbReference type="RefSeq" id="WP_390262543.1">
    <property type="nucleotide sequence ID" value="NZ_JBHUGH010000010.1"/>
</dbReference>
<dbReference type="PANTHER" id="PTHR32439:SF9">
    <property type="entry name" value="BLR3264 PROTEIN"/>
    <property type="match status" value="1"/>
</dbReference>
<dbReference type="Gene3D" id="3.90.480.20">
    <property type="match status" value="1"/>
</dbReference>
<dbReference type="InterPro" id="IPR045854">
    <property type="entry name" value="NO2/SO3_Rdtase_4Fe4S_sf"/>
</dbReference>
<keyword evidence="5" id="KW-0408">Iron</keyword>
<evidence type="ECO:0000313" key="8">
    <source>
        <dbReference type="EMBL" id="MFD1913150.1"/>
    </source>
</evidence>
<organism evidence="8 9">
    <name type="scientific">Halodurantibacterium flavum</name>
    <dbReference type="NCBI Taxonomy" id="1382802"/>
    <lineage>
        <taxon>Bacteria</taxon>
        <taxon>Pseudomonadati</taxon>
        <taxon>Pseudomonadota</taxon>
        <taxon>Alphaproteobacteria</taxon>
        <taxon>Rhodobacterales</taxon>
        <taxon>Paracoccaceae</taxon>
        <taxon>Halodurantibacterium</taxon>
    </lineage>
</organism>
<reference evidence="9" key="1">
    <citation type="journal article" date="2019" name="Int. J. Syst. Evol. Microbiol.">
        <title>The Global Catalogue of Microorganisms (GCM) 10K type strain sequencing project: providing services to taxonomists for standard genome sequencing and annotation.</title>
        <authorList>
            <consortium name="The Broad Institute Genomics Platform"/>
            <consortium name="The Broad Institute Genome Sequencing Center for Infectious Disease"/>
            <person name="Wu L."/>
            <person name="Ma J."/>
        </authorList>
    </citation>
    <scope>NUCLEOTIDE SEQUENCE [LARGE SCALE GENOMIC DNA]</scope>
    <source>
        <strain evidence="9">CGMCC 4.7242</strain>
    </source>
</reference>
<keyword evidence="2" id="KW-0349">Heme</keyword>
<protein>
    <submittedName>
        <fullName evidence="8">Cobalamin biosynthesis protein CobG</fullName>
    </submittedName>
</protein>
<comment type="caution">
    <text evidence="8">The sequence shown here is derived from an EMBL/GenBank/DDBJ whole genome shotgun (WGS) entry which is preliminary data.</text>
</comment>